<dbReference type="RefSeq" id="WP_134173888.1">
    <property type="nucleotide sequence ID" value="NZ_SODI01000001.1"/>
</dbReference>
<keyword evidence="2" id="KW-0255">Endonuclease</keyword>
<dbReference type="PANTHER" id="PTHR33877:SF2">
    <property type="entry name" value="OS07G0170200 PROTEIN"/>
    <property type="match status" value="1"/>
</dbReference>
<keyword evidence="3" id="KW-1185">Reference proteome</keyword>
<keyword evidence="2" id="KW-0378">Hydrolase</keyword>
<dbReference type="InterPro" id="IPR003615">
    <property type="entry name" value="HNH_nuc"/>
</dbReference>
<dbReference type="OrthoDB" id="3383452at2"/>
<dbReference type="Gene3D" id="1.10.30.50">
    <property type="match status" value="1"/>
</dbReference>
<organism evidence="2 3">
    <name type="scientific">Cryobacterium psychrophilum</name>
    <dbReference type="NCBI Taxonomy" id="41988"/>
    <lineage>
        <taxon>Bacteria</taxon>
        <taxon>Bacillati</taxon>
        <taxon>Actinomycetota</taxon>
        <taxon>Actinomycetes</taxon>
        <taxon>Micrococcales</taxon>
        <taxon>Microbacteriaceae</taxon>
        <taxon>Cryobacterium</taxon>
    </lineage>
</organism>
<dbReference type="PANTHER" id="PTHR33877">
    <property type="entry name" value="SLL1193 PROTEIN"/>
    <property type="match status" value="1"/>
</dbReference>
<feature type="compositionally biased region" description="Polar residues" evidence="1">
    <location>
        <begin position="130"/>
        <end position="140"/>
    </location>
</feature>
<dbReference type="AlphaFoldDB" id="A0A4Y8KUP2"/>
<accession>A0A4Y8KUP2</accession>
<reference evidence="2 3" key="1">
    <citation type="submission" date="2019-03" db="EMBL/GenBank/DDBJ databases">
        <title>Genomics of glacier-inhabiting Cryobacterium strains.</title>
        <authorList>
            <person name="Liu Q."/>
            <person name="Xin Y.-H."/>
        </authorList>
    </citation>
    <scope>NUCLEOTIDE SEQUENCE [LARGE SCALE GENOMIC DNA]</scope>
    <source>
        <strain evidence="2 3">CGMCC 1.4292</strain>
    </source>
</reference>
<gene>
    <name evidence="2" type="ORF">E3T53_04325</name>
</gene>
<dbReference type="GO" id="GO:0004519">
    <property type="term" value="F:endonuclease activity"/>
    <property type="evidence" value="ECO:0007669"/>
    <property type="project" value="UniProtKB-KW"/>
</dbReference>
<protein>
    <submittedName>
        <fullName evidence="2">HNH endonuclease</fullName>
    </submittedName>
</protein>
<dbReference type="InterPro" id="IPR052892">
    <property type="entry name" value="NA-targeting_endonuclease"/>
</dbReference>
<feature type="region of interest" description="Disordered" evidence="1">
    <location>
        <begin position="130"/>
        <end position="185"/>
    </location>
</feature>
<feature type="compositionally biased region" description="Polar residues" evidence="1">
    <location>
        <begin position="288"/>
        <end position="297"/>
    </location>
</feature>
<sequence>MQELVRAELWEVKPFGFEFHDWLVYQLSREYVLAERASNAARQAVSRNPDLREAVRARDGDNCRYCGLRVGWSDRRGNKGGTYDHVDPTGPSVVDNLVVSCRGCNSSKGRRTPQEAGLVLIQIEARSDLGTNLDPTSSELGSEPESDLKHGGSSYLDHPAKSDLDKNKTVRDPRPDPTRPDLLKEKDKEHVDALCALLSELIVGNGSKRPTIGKGWLNAARLMLTADARDPVAAERLMRWCQADSFWKANVMSMPTFRKNYDRLRLAANKSIADKARPGGRPTPEQRAMQTLSLATQTDEREIGA</sequence>
<dbReference type="EMBL" id="SOHQ01000013">
    <property type="protein sequence ID" value="TFD80855.1"/>
    <property type="molecule type" value="Genomic_DNA"/>
</dbReference>
<dbReference type="CDD" id="cd00085">
    <property type="entry name" value="HNHc"/>
    <property type="match status" value="1"/>
</dbReference>
<dbReference type="Proteomes" id="UP000298218">
    <property type="component" value="Unassembled WGS sequence"/>
</dbReference>
<proteinExistence type="predicted"/>
<comment type="caution">
    <text evidence="2">The sequence shown here is derived from an EMBL/GenBank/DDBJ whole genome shotgun (WGS) entry which is preliminary data.</text>
</comment>
<evidence type="ECO:0000313" key="3">
    <source>
        <dbReference type="Proteomes" id="UP000298218"/>
    </source>
</evidence>
<feature type="compositionally biased region" description="Basic and acidic residues" evidence="1">
    <location>
        <begin position="158"/>
        <end position="185"/>
    </location>
</feature>
<name>A0A4Y8KUP2_9MICO</name>
<keyword evidence="2" id="KW-0540">Nuclease</keyword>
<feature type="region of interest" description="Disordered" evidence="1">
    <location>
        <begin position="272"/>
        <end position="305"/>
    </location>
</feature>
<evidence type="ECO:0000313" key="2">
    <source>
        <dbReference type="EMBL" id="TFD80855.1"/>
    </source>
</evidence>
<evidence type="ECO:0000256" key="1">
    <source>
        <dbReference type="SAM" id="MobiDB-lite"/>
    </source>
</evidence>